<accession>A0ABS5AM45</accession>
<dbReference type="RefSeq" id="WP_209707450.1">
    <property type="nucleotide sequence ID" value="NZ_JAGIOO010000001.1"/>
</dbReference>
<reference evidence="1 2" key="1">
    <citation type="submission" date="2021-03" db="EMBL/GenBank/DDBJ databases">
        <title>Sequencing the genomes of 1000 actinobacteria strains.</title>
        <authorList>
            <person name="Klenk H.-P."/>
        </authorList>
    </citation>
    <scope>NUCLEOTIDE SEQUENCE [LARGE SCALE GENOMIC DNA]</scope>
    <source>
        <strain evidence="1 2">DSM 44580</strain>
    </source>
</reference>
<sequence>MAHRKITINVSEVTLASLKRVMAHEDTTMTDAAITLVRIGDLVYTESSESKKWIIDGERIRLI</sequence>
<gene>
    <name evidence="1" type="ORF">JOF53_006501</name>
</gene>
<name>A0ABS5AM45_9PSEU</name>
<evidence type="ECO:0000313" key="2">
    <source>
        <dbReference type="Proteomes" id="UP001519363"/>
    </source>
</evidence>
<dbReference type="EMBL" id="JAGIOO010000001">
    <property type="protein sequence ID" value="MBP2477629.1"/>
    <property type="molecule type" value="Genomic_DNA"/>
</dbReference>
<evidence type="ECO:0000313" key="1">
    <source>
        <dbReference type="EMBL" id="MBP2477629.1"/>
    </source>
</evidence>
<dbReference type="Proteomes" id="UP001519363">
    <property type="component" value="Unassembled WGS sequence"/>
</dbReference>
<keyword evidence="2" id="KW-1185">Reference proteome</keyword>
<protein>
    <submittedName>
        <fullName evidence="1">Uncharacterized protein</fullName>
    </submittedName>
</protein>
<proteinExistence type="predicted"/>
<comment type="caution">
    <text evidence="1">The sequence shown here is derived from an EMBL/GenBank/DDBJ whole genome shotgun (WGS) entry which is preliminary data.</text>
</comment>
<organism evidence="1 2">
    <name type="scientific">Crossiella equi</name>
    <dbReference type="NCBI Taxonomy" id="130796"/>
    <lineage>
        <taxon>Bacteria</taxon>
        <taxon>Bacillati</taxon>
        <taxon>Actinomycetota</taxon>
        <taxon>Actinomycetes</taxon>
        <taxon>Pseudonocardiales</taxon>
        <taxon>Pseudonocardiaceae</taxon>
        <taxon>Crossiella</taxon>
    </lineage>
</organism>